<feature type="region of interest" description="Disordered" evidence="1">
    <location>
        <begin position="553"/>
        <end position="738"/>
    </location>
</feature>
<sequence>MPHADEKVAIPPSVIGEFQVDGSKPRGAGVPWNRHAGGKMLVGLPEVRRKAVGSVHDTVTQRILKANGVTKITKKAKEKKAVVIPPGPGMLVAPGAPPTAVAAPPAQPPPTLAGLPAGVGRQKPPTLAPAIEVEDTRTGGCCGLFGGRAPPPRSPALADIKGDTGGGAGPGAGSGGSALGSGAAGSSTSPAGAAARPITASSRGAPSLYDSTFRQANQSIKRGPQSARTRSGGARARSAGSEGGVSNWGDVEEGEFEELQELDEDDEDDLLDDHDPREDEVTALGPGSSRQTTATGEGGEGLQATSVGPSRAGTAKSLALSTYTVASSKAPTKSILKSATSKREQSSNGAAGAHSVDGRVSNGGGAPGGATPSMRVSAGGGGAHLLYGDVASSGGGGGGGGGMVPPGYAPSASALRSDCLNPAVATRPPSELLFGSTPPMGAGLSFVTGGGGGGLFGAAFGGGGSGGGYAPPPAARLSGAGAGGSGSPMGGGAAAAADAAAMAPGAGAASLSAATAARPGNNMMVSAEQLLDMLMAQGKITEDDVQGVMGLGMQQHQQHQQHQPPAGSSLPPPPPQTPQLQAAASVAGAIGPNPFASGGSGSGGQPQTHSCPGHSPGHSATDVPQLMAGQPAPAAAASGAATGGAGPRAVAGTGPGSGLAAHGSLQRDSASRVRFGANQQMGQVPPPGSRQLTHSNSGGPGDLPPPVALPPVASHAVSESVMAASPSGDGGGGSAAGLAAPAPLQGAAQGDLRVRFIDETGMRTGGDAGGEVGSPRVPHSPSKTPPGAMTPMEIGPGPGYNPQSLLSAASAALAQPLAASSAAGLPPSPPRAGPGGEGLATAASSAGGLGHGGGGGARITLSPYTAGSALLAGQPHPQPHPVSAGGAASAARDAHPLPPPLGLGGVGRAGDGTGVLQLRISGGLSPMPTHTHAYGHSSKAPAGFDAAAAAALASPSPPAQQVGHMVAQGVAPPQGPSPMRLTTSGAYAGGPGGVGAGTGGAVLRHNTSGGSGGSASIRVASAGSVASGSTTRSGYVSGQVTGAGGARDAAPAREPSAFGKKVSEAAAAAAAVAAAAGGSTGGGGGMGAVERLAALKLQSHMRGGASAGGASQDGTHGIPGLDGSRPRQPHAGAGSSSKHAGSRSGGGGGAGSSWMSDGGAGASDGNAYHQSRAQAAPQQQHQQQHHQQQHQQGPQAPAPSRPNGGRSVRWTAAVVYEIDPGEVEDVAGRGSNQNAKGGAGVQAAAAGGRGGGASAAADGAGGRGGGWI</sequence>
<feature type="compositionally biased region" description="Gly residues" evidence="1">
    <location>
        <begin position="163"/>
        <end position="183"/>
    </location>
</feature>
<feature type="compositionally biased region" description="Polar residues" evidence="1">
    <location>
        <begin position="329"/>
        <end position="339"/>
    </location>
</feature>
<feature type="region of interest" description="Disordered" evidence="1">
    <location>
        <begin position="147"/>
        <end position="310"/>
    </location>
</feature>
<feature type="compositionally biased region" description="Gly residues" evidence="1">
    <location>
        <begin position="763"/>
        <end position="772"/>
    </location>
</feature>
<dbReference type="Proteomes" id="UP000006906">
    <property type="component" value="Chromosome 17"/>
</dbReference>
<dbReference type="OrthoDB" id="550126at2759"/>
<evidence type="ECO:0000313" key="3">
    <source>
        <dbReference type="Proteomes" id="UP000006906"/>
    </source>
</evidence>
<protein>
    <submittedName>
        <fullName evidence="2">Uncharacterized protein</fullName>
    </submittedName>
</protein>
<keyword evidence="3" id="KW-1185">Reference proteome</keyword>
<dbReference type="EMBL" id="CM008978">
    <property type="protein sequence ID" value="PNW69943.1"/>
    <property type="molecule type" value="Genomic_DNA"/>
</dbReference>
<feature type="region of interest" description="Disordered" evidence="1">
    <location>
        <begin position="761"/>
        <end position="802"/>
    </location>
</feature>
<name>A0A2K3CNU2_CHLRE</name>
<organism evidence="2 3">
    <name type="scientific">Chlamydomonas reinhardtii</name>
    <name type="common">Chlamydomonas smithii</name>
    <dbReference type="NCBI Taxonomy" id="3055"/>
    <lineage>
        <taxon>Eukaryota</taxon>
        <taxon>Viridiplantae</taxon>
        <taxon>Chlorophyta</taxon>
        <taxon>core chlorophytes</taxon>
        <taxon>Chlorophyceae</taxon>
        <taxon>CS clade</taxon>
        <taxon>Chlamydomonadales</taxon>
        <taxon>Chlamydomonadaceae</taxon>
        <taxon>Chlamydomonas</taxon>
    </lineage>
</organism>
<gene>
    <name evidence="2" type="ORF">CHLRE_17g699050v5</name>
</gene>
<feature type="region of interest" description="Disordered" evidence="1">
    <location>
        <begin position="820"/>
        <end position="847"/>
    </location>
</feature>
<feature type="region of interest" description="Disordered" evidence="1">
    <location>
        <begin position="1103"/>
        <end position="1206"/>
    </location>
</feature>
<accession>A0A2K3CNU2</accession>
<feature type="compositionally biased region" description="Low complexity" evidence="1">
    <location>
        <begin position="184"/>
        <end position="195"/>
    </location>
</feature>
<feature type="compositionally biased region" description="Low complexity" evidence="1">
    <location>
        <begin position="1152"/>
        <end position="1182"/>
    </location>
</feature>
<feature type="compositionally biased region" description="Low complexity" evidence="1">
    <location>
        <begin position="554"/>
        <end position="569"/>
    </location>
</feature>
<feature type="compositionally biased region" description="Polar residues" evidence="1">
    <location>
        <begin position="199"/>
        <end position="220"/>
    </location>
</feature>
<reference evidence="2 3" key="1">
    <citation type="journal article" date="2007" name="Science">
        <title>The Chlamydomonas genome reveals the evolution of key animal and plant functions.</title>
        <authorList>
            <person name="Merchant S.S."/>
            <person name="Prochnik S.E."/>
            <person name="Vallon O."/>
            <person name="Harris E.H."/>
            <person name="Karpowicz S.J."/>
            <person name="Witman G.B."/>
            <person name="Terry A."/>
            <person name="Salamov A."/>
            <person name="Fritz-Laylin L.K."/>
            <person name="Marechal-Drouard L."/>
            <person name="Marshall W.F."/>
            <person name="Qu L.H."/>
            <person name="Nelson D.R."/>
            <person name="Sanderfoot A.A."/>
            <person name="Spalding M.H."/>
            <person name="Kapitonov V.V."/>
            <person name="Ren Q."/>
            <person name="Ferris P."/>
            <person name="Lindquist E."/>
            <person name="Shapiro H."/>
            <person name="Lucas S.M."/>
            <person name="Grimwood J."/>
            <person name="Schmutz J."/>
            <person name="Cardol P."/>
            <person name="Cerutti H."/>
            <person name="Chanfreau G."/>
            <person name="Chen C.L."/>
            <person name="Cognat V."/>
            <person name="Croft M.T."/>
            <person name="Dent R."/>
            <person name="Dutcher S."/>
            <person name="Fernandez E."/>
            <person name="Fukuzawa H."/>
            <person name="Gonzalez-Ballester D."/>
            <person name="Gonzalez-Halphen D."/>
            <person name="Hallmann A."/>
            <person name="Hanikenne M."/>
            <person name="Hippler M."/>
            <person name="Inwood W."/>
            <person name="Jabbari K."/>
            <person name="Kalanon M."/>
            <person name="Kuras R."/>
            <person name="Lefebvre P.A."/>
            <person name="Lemaire S.D."/>
            <person name="Lobanov A.V."/>
            <person name="Lohr M."/>
            <person name="Manuell A."/>
            <person name="Meier I."/>
            <person name="Mets L."/>
            <person name="Mittag M."/>
            <person name="Mittelmeier T."/>
            <person name="Moroney J.V."/>
            <person name="Moseley J."/>
            <person name="Napoli C."/>
            <person name="Nedelcu A.M."/>
            <person name="Niyogi K."/>
            <person name="Novoselov S.V."/>
            <person name="Paulsen I.T."/>
            <person name="Pazour G."/>
            <person name="Purton S."/>
            <person name="Ral J.P."/>
            <person name="Riano-Pachon D.M."/>
            <person name="Riekhof W."/>
            <person name="Rymarquis L."/>
            <person name="Schroda M."/>
            <person name="Stern D."/>
            <person name="Umen J."/>
            <person name="Willows R."/>
            <person name="Wilson N."/>
            <person name="Zimmer S.L."/>
            <person name="Allmer J."/>
            <person name="Balk J."/>
            <person name="Bisova K."/>
            <person name="Chen C.J."/>
            <person name="Elias M."/>
            <person name="Gendler K."/>
            <person name="Hauser C."/>
            <person name="Lamb M.R."/>
            <person name="Ledford H."/>
            <person name="Long J.C."/>
            <person name="Minagawa J."/>
            <person name="Page M.D."/>
            <person name="Pan J."/>
            <person name="Pootakham W."/>
            <person name="Roje S."/>
            <person name="Rose A."/>
            <person name="Stahlberg E."/>
            <person name="Terauchi A.M."/>
            <person name="Yang P."/>
            <person name="Ball S."/>
            <person name="Bowler C."/>
            <person name="Dieckmann C.L."/>
            <person name="Gladyshev V.N."/>
            <person name="Green P."/>
            <person name="Jorgensen R."/>
            <person name="Mayfield S."/>
            <person name="Mueller-Roeber B."/>
            <person name="Rajamani S."/>
            <person name="Sayre R.T."/>
            <person name="Brokstein P."/>
            <person name="Dubchak I."/>
            <person name="Goodstein D."/>
            <person name="Hornick L."/>
            <person name="Huang Y.W."/>
            <person name="Jhaveri J."/>
            <person name="Luo Y."/>
            <person name="Martinez D."/>
            <person name="Ngau W.C."/>
            <person name="Otillar B."/>
            <person name="Poliakov A."/>
            <person name="Porter A."/>
            <person name="Szajkowski L."/>
            <person name="Werner G."/>
            <person name="Zhou K."/>
            <person name="Grigoriev I.V."/>
            <person name="Rokhsar D.S."/>
            <person name="Grossman A.R."/>
        </authorList>
    </citation>
    <scope>NUCLEOTIDE SEQUENCE [LARGE SCALE GENOMIC DNA]</scope>
    <source>
        <strain evidence="3">CC-503</strain>
    </source>
</reference>
<feature type="compositionally biased region" description="Low complexity" evidence="1">
    <location>
        <begin position="226"/>
        <end position="240"/>
    </location>
</feature>
<evidence type="ECO:0000256" key="1">
    <source>
        <dbReference type="SAM" id="MobiDB-lite"/>
    </source>
</evidence>
<dbReference type="KEGG" id="cre:CHLRE_17g699050v5"/>
<feature type="compositionally biased region" description="Low complexity" evidence="1">
    <location>
        <begin position="1024"/>
        <end position="1034"/>
    </location>
</feature>
<feature type="region of interest" description="Disordered" evidence="1">
    <location>
        <begin position="1024"/>
        <end position="1055"/>
    </location>
</feature>
<feature type="compositionally biased region" description="Low complexity" evidence="1">
    <location>
        <begin position="628"/>
        <end position="640"/>
    </location>
</feature>
<dbReference type="AlphaFoldDB" id="A0A2K3CNU2"/>
<dbReference type="RefSeq" id="XP_042914340.1">
    <property type="nucleotide sequence ID" value="XM_043071880.1"/>
</dbReference>
<dbReference type="Gramene" id="PNW69943">
    <property type="protein sequence ID" value="PNW69943"/>
    <property type="gene ID" value="CHLRE_17g699050v5"/>
</dbReference>
<evidence type="ECO:0000313" key="2">
    <source>
        <dbReference type="EMBL" id="PNW69943.1"/>
    </source>
</evidence>
<proteinExistence type="predicted"/>
<feature type="region of interest" description="Disordered" evidence="1">
    <location>
        <begin position="329"/>
        <end position="377"/>
    </location>
</feature>
<feature type="compositionally biased region" description="Acidic residues" evidence="1">
    <location>
        <begin position="250"/>
        <end position="272"/>
    </location>
</feature>
<dbReference type="ExpressionAtlas" id="A0A2K3CNU2">
    <property type="expression patterns" value="baseline and differential"/>
</dbReference>
<feature type="compositionally biased region" description="Gly residues" evidence="1">
    <location>
        <begin position="1247"/>
        <end position="1268"/>
    </location>
</feature>
<feature type="region of interest" description="Disordered" evidence="1">
    <location>
        <begin position="1225"/>
        <end position="1268"/>
    </location>
</feature>
<dbReference type="GeneID" id="66056883"/>
<dbReference type="InParanoid" id="A0A2K3CNU2"/>